<name>A0A6P8UW93_GYMAC</name>
<feature type="compositionally biased region" description="Basic and acidic residues" evidence="1">
    <location>
        <begin position="112"/>
        <end position="123"/>
    </location>
</feature>
<proteinExistence type="predicted"/>
<dbReference type="KEGG" id="gacu:117552675"/>
<evidence type="ECO:0000256" key="2">
    <source>
        <dbReference type="SAM" id="SignalP"/>
    </source>
</evidence>
<dbReference type="AlphaFoldDB" id="A0A6P8UW93"/>
<feature type="compositionally biased region" description="Polar residues" evidence="1">
    <location>
        <begin position="571"/>
        <end position="589"/>
    </location>
</feature>
<feature type="compositionally biased region" description="Low complexity" evidence="1">
    <location>
        <begin position="65"/>
        <end position="86"/>
    </location>
</feature>
<reference evidence="4" key="1">
    <citation type="submission" date="2025-08" db="UniProtKB">
        <authorList>
            <consortium name="RefSeq"/>
        </authorList>
    </citation>
    <scope>IDENTIFICATION</scope>
</reference>
<feature type="region of interest" description="Disordered" evidence="1">
    <location>
        <begin position="57"/>
        <end position="134"/>
    </location>
</feature>
<feature type="compositionally biased region" description="Basic and acidic residues" evidence="1">
    <location>
        <begin position="649"/>
        <end position="665"/>
    </location>
</feature>
<feature type="region of interest" description="Disordered" evidence="1">
    <location>
        <begin position="758"/>
        <end position="787"/>
    </location>
</feature>
<keyword evidence="2" id="KW-0732">Signal</keyword>
<dbReference type="InParanoid" id="A0A6P8UW93"/>
<evidence type="ECO:0000313" key="3">
    <source>
        <dbReference type="Proteomes" id="UP000515161"/>
    </source>
</evidence>
<keyword evidence="3" id="KW-1185">Reference proteome</keyword>
<accession>A0A6P8UW93</accession>
<feature type="signal peptide" evidence="2">
    <location>
        <begin position="1"/>
        <end position="31"/>
    </location>
</feature>
<feature type="compositionally biased region" description="Polar residues" evidence="1">
    <location>
        <begin position="125"/>
        <end position="134"/>
    </location>
</feature>
<evidence type="ECO:0000313" key="4">
    <source>
        <dbReference type="RefSeq" id="XP_034082144.1"/>
    </source>
</evidence>
<dbReference type="Proteomes" id="UP000515161">
    <property type="component" value="Unplaced"/>
</dbReference>
<feature type="region of interest" description="Disordered" evidence="1">
    <location>
        <begin position="571"/>
        <end position="610"/>
    </location>
</feature>
<feature type="region of interest" description="Disordered" evidence="1">
    <location>
        <begin position="649"/>
        <end position="701"/>
    </location>
</feature>
<sequence>MLRNAALSSRPLFAFALVCAAVMSFIMCSEAARVSPITTQVNDGVKHKRLRKLYIPRSQHNPIFTGQPSTQTGRQTGTTGETETSGNSRVASSIIYQRPNPVRFSYNQNSPDNRESPAVHDLNRPASSYQPLSGNSYRSNSVIIRKSSLKEASRPFHLSPSPSQVWDAQNSYIKEEVPRYASPSPFSSQTARYWSAPLPTSRGNYKEVNEPPASGARSKFFGFSSQPAPHPPSVSNSLDAYVIKSIPSPEKLTSPHTDFSQKLNSVSSSELPRNKKFQSYLFKNSLTSGHERVHSATSDGPAAFFPPPHQQQASDSQVYSRFASIVKQRKYSTQEVERLSDEAKPLLNNANVAQYGPNTDHFSKYKDITQISEHPGKDATIQSVDPIPHADFQGNNTTVSDTSPVSRDTTKRESKHANKPGTTVKSIYDFRGFINPTWRGVKGQVSNDRTNPQSYSLDQGKEANIHPSFSPRFSFSRRQASKLVKTLTDDPFPGTLDIVQTKSTIWPFTTGFKETSTMQHQTGDRRPFKNYKRIYGLRGFSTRPLEGAKTVVSEPEKSARVQQGFKALQHRSPQILQQSHVSTVSQNEVSSEDLKPTLKEAGSTDTSPDTYQKRRKIYTLLGFQPVPNRNANLNSTTLEHITSSSFLRSDRRPTFESSPKFEPRTPTKVVGMGPLHSSTSSTVRGTRVKGNKPNGFTNESGKAVIVRPPKTPARVLAVTYADVLGSASFSGVKATTQTPFIPADKEYFPNATTEQKEGVGNWSFNSEDAEFRRDNTSRGSEDHEVEDVKEHHLGEDVDGGMTTSDLFLDDEGSGSVGFNMSDVFSTNTTKILSEDLLVEDLFPPSPRTVLF</sequence>
<protein>
    <submittedName>
        <fullName evidence="4">Flocculation protein FLO11-like</fullName>
    </submittedName>
</protein>
<evidence type="ECO:0000256" key="1">
    <source>
        <dbReference type="SAM" id="MobiDB-lite"/>
    </source>
</evidence>
<organism evidence="3 4">
    <name type="scientific">Gymnodraco acuticeps</name>
    <name type="common">Antarctic dragonfish</name>
    <dbReference type="NCBI Taxonomy" id="8218"/>
    <lineage>
        <taxon>Eukaryota</taxon>
        <taxon>Metazoa</taxon>
        <taxon>Chordata</taxon>
        <taxon>Craniata</taxon>
        <taxon>Vertebrata</taxon>
        <taxon>Euteleostomi</taxon>
        <taxon>Actinopterygii</taxon>
        <taxon>Neopterygii</taxon>
        <taxon>Teleostei</taxon>
        <taxon>Neoteleostei</taxon>
        <taxon>Acanthomorphata</taxon>
        <taxon>Eupercaria</taxon>
        <taxon>Perciformes</taxon>
        <taxon>Notothenioidei</taxon>
        <taxon>Bathydraconidae</taxon>
        <taxon>Gymnodraco</taxon>
    </lineage>
</organism>
<feature type="chain" id="PRO_5027911548" evidence="2">
    <location>
        <begin position="32"/>
        <end position="851"/>
    </location>
</feature>
<dbReference type="RefSeq" id="XP_034082144.1">
    <property type="nucleotide sequence ID" value="XM_034226253.1"/>
</dbReference>
<dbReference type="GeneID" id="117552675"/>
<feature type="compositionally biased region" description="Basic and acidic residues" evidence="1">
    <location>
        <begin position="769"/>
        <end position="787"/>
    </location>
</feature>
<feature type="compositionally biased region" description="Polar residues" evidence="1">
    <location>
        <begin position="393"/>
        <end position="407"/>
    </location>
</feature>
<feature type="region of interest" description="Disordered" evidence="1">
    <location>
        <begin position="388"/>
        <end position="422"/>
    </location>
</feature>
<gene>
    <name evidence="4" type="primary">LOC117552675</name>
</gene>